<evidence type="ECO:0000313" key="3">
    <source>
        <dbReference type="Proteomes" id="UP000007519"/>
    </source>
</evidence>
<organism evidence="2 3">
    <name type="scientific">Saprospira grandis (strain Lewin)</name>
    <dbReference type="NCBI Taxonomy" id="984262"/>
    <lineage>
        <taxon>Bacteria</taxon>
        <taxon>Pseudomonadati</taxon>
        <taxon>Bacteroidota</taxon>
        <taxon>Saprospiria</taxon>
        <taxon>Saprospirales</taxon>
        <taxon>Saprospiraceae</taxon>
        <taxon>Saprospira</taxon>
    </lineage>
</organism>
<dbReference type="OrthoDB" id="1191296at2"/>
<dbReference type="HOGENOM" id="CLU_803842_0_0_10"/>
<dbReference type="Gene3D" id="2.180.10.10">
    <property type="entry name" value="RHS repeat-associated core"/>
    <property type="match status" value="1"/>
</dbReference>
<dbReference type="eggNOG" id="COG3209">
    <property type="taxonomic scope" value="Bacteria"/>
</dbReference>
<dbReference type="InterPro" id="IPR022385">
    <property type="entry name" value="Rhs_assc_core"/>
</dbReference>
<protein>
    <submittedName>
        <fullName evidence="2">RHS repeat-associated core domain protein</fullName>
    </submittedName>
</protein>
<reference evidence="2 3" key="1">
    <citation type="journal article" date="2012" name="Stand. Genomic Sci.">
        <title>Complete genome sequencing and analysis of Saprospira grandis str. Lewin, a predatory marine bacterium.</title>
        <authorList>
            <person name="Saw J.H."/>
            <person name="Yuryev A."/>
            <person name="Kanbe M."/>
            <person name="Hou S."/>
            <person name="Young A.G."/>
            <person name="Aizawa S."/>
            <person name="Alam M."/>
        </authorList>
    </citation>
    <scope>NUCLEOTIDE SEQUENCE [LARGE SCALE GENOMIC DNA]</scope>
    <source>
        <strain evidence="2 3">Lewin</strain>
    </source>
</reference>
<dbReference type="RefSeq" id="WP_015694218.1">
    <property type="nucleotide sequence ID" value="NC_016940.1"/>
</dbReference>
<dbReference type="Gene3D" id="3.40.50.1820">
    <property type="entry name" value="alpha/beta hydrolase"/>
    <property type="match status" value="1"/>
</dbReference>
<dbReference type="SUPFAM" id="SSF53474">
    <property type="entry name" value="alpha/beta-Hydrolases"/>
    <property type="match status" value="2"/>
</dbReference>
<name>H6L744_SAPGL</name>
<dbReference type="NCBIfam" id="TIGR03696">
    <property type="entry name" value="Rhs_assc_core"/>
    <property type="match status" value="1"/>
</dbReference>
<dbReference type="InterPro" id="IPR029058">
    <property type="entry name" value="AB_hydrolase_fold"/>
</dbReference>
<evidence type="ECO:0000313" key="2">
    <source>
        <dbReference type="EMBL" id="AFC26635.1"/>
    </source>
</evidence>
<sequence>MPGRKFVSGEEYRFGFNGKEDDRDWGTQNIQDYGFRLYNPSIGKFLSVDPLAPKYPELTPYQFASNTPIAAIDLDGLEAYFVFGTGQDPSWWNNSSNANIVLSKIPNLFRNSTTISTSLPTNIWDGGNSVTSRMEGADNLASYISSTRTGTEPITIAGHSHGGNVAIYTAHILITRHQINPKDINLVLLNTPDRVRDKNYGFIGPYHEIQDQLGNNTYIEYPFLPPLDANTYEIDANWDVVKYWGEAASWTQDDMCPEYVLGVLWGQKHYFDLRIDYVDQYPQYGDGWASWANHLGTMDKNVGVWFAPLERHVKATRRDLYPNSSSSSYTPQNGTNYKVKTPKPK</sequence>
<gene>
    <name evidence="2" type="ordered locus">SGRA_3920</name>
</gene>
<feature type="compositionally biased region" description="Polar residues" evidence="1">
    <location>
        <begin position="322"/>
        <end position="338"/>
    </location>
</feature>
<evidence type="ECO:0000256" key="1">
    <source>
        <dbReference type="SAM" id="MobiDB-lite"/>
    </source>
</evidence>
<dbReference type="STRING" id="984262.SGRA_3920"/>
<feature type="region of interest" description="Disordered" evidence="1">
    <location>
        <begin position="320"/>
        <end position="345"/>
    </location>
</feature>
<accession>H6L744</accession>
<dbReference type="AlphaFoldDB" id="H6L744"/>
<dbReference type="EMBL" id="CP002831">
    <property type="protein sequence ID" value="AFC26635.1"/>
    <property type="molecule type" value="Genomic_DNA"/>
</dbReference>
<keyword evidence="3" id="KW-1185">Reference proteome</keyword>
<dbReference type="KEGG" id="sgn:SGRA_3920"/>
<proteinExistence type="predicted"/>
<dbReference type="Proteomes" id="UP000007519">
    <property type="component" value="Chromosome"/>
</dbReference>